<accession>A0A9W4TPP3</accession>
<evidence type="ECO:0000313" key="4">
    <source>
        <dbReference type="Proteomes" id="UP001154255"/>
    </source>
</evidence>
<dbReference type="RefSeq" id="WP_271790214.1">
    <property type="nucleotide sequence ID" value="NZ_CAMXCM010000003.1"/>
</dbReference>
<dbReference type="AlphaFoldDB" id="A0A9W4TPP3"/>
<gene>
    <name evidence="3" type="ORF">R53529_LOCUS1786</name>
    <name evidence="2" type="ORF">R53530_LOCUS1393</name>
</gene>
<sequence>MDESYKSSLNYEFLIACTQRLQNLLSEHGKDDVSLRALYEILEPLFKKIYQKQLQDGMDESFINGIISCAGYQISDSGLDIYYPDLKILYSDFYWEVQGIGNHPERKAGQYSRNSVKEEKYRKG</sequence>
<feature type="compositionally biased region" description="Basic and acidic residues" evidence="1">
    <location>
        <begin position="115"/>
        <end position="124"/>
    </location>
</feature>
<evidence type="ECO:0000313" key="3">
    <source>
        <dbReference type="EMBL" id="CAI3952399.1"/>
    </source>
</evidence>
<dbReference type="Proteomes" id="UP001154259">
    <property type="component" value="Unassembled WGS sequence"/>
</dbReference>
<evidence type="ECO:0000256" key="1">
    <source>
        <dbReference type="SAM" id="MobiDB-lite"/>
    </source>
</evidence>
<evidence type="ECO:0000313" key="2">
    <source>
        <dbReference type="EMBL" id="CAI3943758.1"/>
    </source>
</evidence>
<dbReference type="EMBL" id="CAMXCS010000005">
    <property type="protein sequence ID" value="CAI3952399.1"/>
    <property type="molecule type" value="Genomic_DNA"/>
</dbReference>
<protein>
    <submittedName>
        <fullName evidence="2">Uncharacterized protein</fullName>
    </submittedName>
</protein>
<evidence type="ECO:0000313" key="5">
    <source>
        <dbReference type="Proteomes" id="UP001154259"/>
    </source>
</evidence>
<comment type="caution">
    <text evidence="2">The sequence shown here is derived from an EMBL/GenBank/DDBJ whole genome shotgun (WGS) entry which is preliminary data.</text>
</comment>
<feature type="region of interest" description="Disordered" evidence="1">
    <location>
        <begin position="103"/>
        <end position="124"/>
    </location>
</feature>
<keyword evidence="5" id="KW-1185">Reference proteome</keyword>
<name>A0A9W4TPP3_9PROT</name>
<dbReference type="EMBL" id="CAMXCM010000003">
    <property type="protein sequence ID" value="CAI3943758.1"/>
    <property type="molecule type" value="Genomic_DNA"/>
</dbReference>
<dbReference type="Proteomes" id="UP001154255">
    <property type="component" value="Unassembled WGS sequence"/>
</dbReference>
<proteinExistence type="predicted"/>
<organism evidence="2 4">
    <name type="scientific">Commensalibacter communis</name>
    <dbReference type="NCBI Taxonomy" id="2972786"/>
    <lineage>
        <taxon>Bacteria</taxon>
        <taxon>Pseudomonadati</taxon>
        <taxon>Pseudomonadota</taxon>
        <taxon>Alphaproteobacteria</taxon>
        <taxon>Acetobacterales</taxon>
        <taxon>Acetobacteraceae</taxon>
    </lineage>
</organism>
<reference evidence="2" key="1">
    <citation type="submission" date="2022-10" db="EMBL/GenBank/DDBJ databases">
        <authorList>
            <person name="Botero Cardona J."/>
        </authorList>
    </citation>
    <scope>NUCLEOTIDE SEQUENCE</scope>
    <source>
        <strain evidence="2">LMG 31819</strain>
        <strain evidence="3">R-53529</strain>
    </source>
</reference>